<feature type="binding site" evidence="20">
    <location>
        <position position="435"/>
    </location>
    <ligand>
        <name>acetyl-CoA</name>
        <dbReference type="ChEBI" id="CHEBI:57288"/>
    </ligand>
</feature>
<keyword evidence="16 20" id="KW-0961">Cell wall biogenesis/degradation</keyword>
<dbReference type="Pfam" id="PF14602">
    <property type="entry name" value="Hexapep_2"/>
    <property type="match status" value="1"/>
</dbReference>
<keyword evidence="13 20" id="KW-0573">Peptidoglycan synthesis</keyword>
<dbReference type="InterPro" id="IPR029044">
    <property type="entry name" value="Nucleotide-diphossugar_trans"/>
</dbReference>
<feature type="binding site" evidence="20">
    <location>
        <begin position="114"/>
        <end position="116"/>
    </location>
    <ligand>
        <name>UDP-N-acetyl-alpha-D-glucosamine</name>
        <dbReference type="ChEBI" id="CHEBI:57705"/>
    </ligand>
</feature>
<gene>
    <name evidence="20 23" type="primary">glmU</name>
    <name evidence="23" type="ORF">EAX62_06305</name>
</gene>
<dbReference type="PANTHER" id="PTHR43584:SF3">
    <property type="entry name" value="BIFUNCTIONAL PROTEIN GLMU"/>
    <property type="match status" value="1"/>
</dbReference>
<evidence type="ECO:0000256" key="4">
    <source>
        <dbReference type="ARBA" id="ARBA00007707"/>
    </source>
</evidence>
<dbReference type="NCBIfam" id="NF010932">
    <property type="entry name" value="PRK14352.1"/>
    <property type="match status" value="1"/>
</dbReference>
<evidence type="ECO:0000256" key="5">
    <source>
        <dbReference type="ARBA" id="ARBA00007947"/>
    </source>
</evidence>
<dbReference type="GO" id="GO:0003977">
    <property type="term" value="F:UDP-N-acetylglucosamine diphosphorylase activity"/>
    <property type="evidence" value="ECO:0007669"/>
    <property type="project" value="UniProtKB-UniRule"/>
</dbReference>
<keyword evidence="11 20" id="KW-0460">Magnesium</keyword>
<feature type="region of interest" description="N-acetyltransferase" evidence="20">
    <location>
        <begin position="264"/>
        <end position="495"/>
    </location>
</feature>
<comment type="caution">
    <text evidence="23">The sequence shown here is derived from an EMBL/GenBank/DDBJ whole genome shotgun (WGS) entry which is preliminary data.</text>
</comment>
<protein>
    <recommendedName>
        <fullName evidence="20">Bifunctional protein GlmU</fullName>
    </recommendedName>
    <domain>
        <recommendedName>
            <fullName evidence="20">UDP-N-acetylglucosamine pyrophosphorylase</fullName>
            <ecNumber evidence="20">2.7.7.23</ecNumber>
        </recommendedName>
        <alternativeName>
            <fullName evidence="20">N-acetylglucosamine-1-phosphate uridyltransferase</fullName>
        </alternativeName>
    </domain>
    <domain>
        <recommendedName>
            <fullName evidence="20">Glucosamine-1-phosphate N-acetyltransferase</fullName>
            <ecNumber evidence="20">2.3.1.157</ecNumber>
        </recommendedName>
    </domain>
</protein>
<evidence type="ECO:0000256" key="3">
    <source>
        <dbReference type="ARBA" id="ARBA00005208"/>
    </source>
</evidence>
<dbReference type="GO" id="GO:0006048">
    <property type="term" value="P:UDP-N-acetylglucosamine biosynthetic process"/>
    <property type="evidence" value="ECO:0007669"/>
    <property type="project" value="UniProtKB-UniPathway"/>
</dbReference>
<dbReference type="InterPro" id="IPR050065">
    <property type="entry name" value="GlmU-like"/>
</dbReference>
<accession>A0A3M0GKN8</accession>
<evidence type="ECO:0000256" key="1">
    <source>
        <dbReference type="ARBA" id="ARBA00004496"/>
    </source>
</evidence>
<evidence type="ECO:0000256" key="13">
    <source>
        <dbReference type="ARBA" id="ARBA00022984"/>
    </source>
</evidence>
<dbReference type="GO" id="GO:0009252">
    <property type="term" value="P:peptidoglycan biosynthetic process"/>
    <property type="evidence" value="ECO:0007669"/>
    <property type="project" value="UniProtKB-UniRule"/>
</dbReference>
<feature type="binding site" evidence="20">
    <location>
        <begin position="91"/>
        <end position="92"/>
    </location>
    <ligand>
        <name>UDP-N-acetyl-alpha-D-glucosamine</name>
        <dbReference type="ChEBI" id="CHEBI:57705"/>
    </ligand>
</feature>
<evidence type="ECO:0000256" key="17">
    <source>
        <dbReference type="ARBA" id="ARBA00048247"/>
    </source>
</evidence>
<dbReference type="UniPathway" id="UPA00973"/>
<comment type="pathway">
    <text evidence="2 20">Nucleotide-sugar biosynthesis; UDP-N-acetyl-alpha-D-glucosamine biosynthesis; N-acetyl-alpha-D-glucosamine 1-phosphate from alpha-D-glucosamine 6-phosphate (route II): step 2/2.</text>
</comment>
<keyword evidence="6 20" id="KW-0963">Cytoplasm</keyword>
<dbReference type="UniPathway" id="UPA00113">
    <property type="reaction ID" value="UER00532"/>
</dbReference>
<feature type="binding site" evidence="20">
    <location>
        <position position="240"/>
    </location>
    <ligand>
        <name>UDP-N-acetyl-alpha-D-glucosamine</name>
        <dbReference type="ChEBI" id="CHEBI:57705"/>
    </ligand>
</feature>
<comment type="cofactor">
    <cofactor evidence="20">
        <name>Mg(2+)</name>
        <dbReference type="ChEBI" id="CHEBI:18420"/>
    </cofactor>
    <text evidence="20">Binds 1 Mg(2+) ion per subunit.</text>
</comment>
<feature type="binding site" evidence="20">
    <location>
        <position position="116"/>
    </location>
    <ligand>
        <name>Mg(2+)</name>
        <dbReference type="ChEBI" id="CHEBI:18420"/>
    </ligand>
</feature>
<dbReference type="GO" id="GO:0008360">
    <property type="term" value="P:regulation of cell shape"/>
    <property type="evidence" value="ECO:0007669"/>
    <property type="project" value="UniProtKB-KW"/>
</dbReference>
<dbReference type="GO" id="GO:0000287">
    <property type="term" value="F:magnesium ion binding"/>
    <property type="evidence" value="ECO:0007669"/>
    <property type="project" value="UniProtKB-UniRule"/>
</dbReference>
<evidence type="ECO:0000256" key="20">
    <source>
        <dbReference type="HAMAP-Rule" id="MF_01631"/>
    </source>
</evidence>
<comment type="catalytic activity">
    <reaction evidence="18 20">
        <text>N-acetyl-alpha-D-glucosamine 1-phosphate + UTP + H(+) = UDP-N-acetyl-alpha-D-glucosamine + diphosphate</text>
        <dbReference type="Rhea" id="RHEA:13509"/>
        <dbReference type="ChEBI" id="CHEBI:15378"/>
        <dbReference type="ChEBI" id="CHEBI:33019"/>
        <dbReference type="ChEBI" id="CHEBI:46398"/>
        <dbReference type="ChEBI" id="CHEBI:57705"/>
        <dbReference type="ChEBI" id="CHEBI:57776"/>
        <dbReference type="EC" id="2.7.7.23"/>
    </reaction>
</comment>
<feature type="binding site" evidence="20">
    <location>
        <position position="86"/>
    </location>
    <ligand>
        <name>UDP-N-acetyl-alpha-D-glucosamine</name>
        <dbReference type="ChEBI" id="CHEBI:57705"/>
    </ligand>
</feature>
<dbReference type="HAMAP" id="MF_01631">
    <property type="entry name" value="GlmU"/>
    <property type="match status" value="1"/>
</dbReference>
<feature type="active site" description="Proton acceptor" evidence="20">
    <location>
        <position position="375"/>
    </location>
</feature>
<evidence type="ECO:0000256" key="14">
    <source>
        <dbReference type="ARBA" id="ARBA00023268"/>
    </source>
</evidence>
<evidence type="ECO:0000256" key="2">
    <source>
        <dbReference type="ARBA" id="ARBA00005166"/>
    </source>
</evidence>
<dbReference type="InterPro" id="IPR005882">
    <property type="entry name" value="Bifunctional_GlmU"/>
</dbReference>
<evidence type="ECO:0000256" key="10">
    <source>
        <dbReference type="ARBA" id="ARBA00022737"/>
    </source>
</evidence>
<feature type="binding site" evidence="20">
    <location>
        <position position="378"/>
    </location>
    <ligand>
        <name>UDP-N-acetyl-alpha-D-glucosamine</name>
        <dbReference type="ChEBI" id="CHEBI:57705"/>
    </ligand>
</feature>
<dbReference type="SUPFAM" id="SSF51161">
    <property type="entry name" value="Trimeric LpxA-like enzymes"/>
    <property type="match status" value="1"/>
</dbReference>
<dbReference type="GO" id="GO:0000902">
    <property type="term" value="P:cell morphogenesis"/>
    <property type="evidence" value="ECO:0007669"/>
    <property type="project" value="UniProtKB-UniRule"/>
</dbReference>
<keyword evidence="7 20" id="KW-0808">Transferase</keyword>
<evidence type="ECO:0000256" key="18">
    <source>
        <dbReference type="ARBA" id="ARBA00048493"/>
    </source>
</evidence>
<dbReference type="PROSITE" id="PS00101">
    <property type="entry name" value="HEXAPEP_TRANSFERASES"/>
    <property type="match status" value="1"/>
</dbReference>
<dbReference type="Pfam" id="PF00132">
    <property type="entry name" value="Hexapep"/>
    <property type="match status" value="1"/>
</dbReference>
<feature type="region of interest" description="Disordered" evidence="21">
    <location>
        <begin position="463"/>
        <end position="495"/>
    </location>
</feature>
<dbReference type="Gene3D" id="2.160.10.10">
    <property type="entry name" value="Hexapeptide repeat proteins"/>
    <property type="match status" value="1"/>
</dbReference>
<name>A0A3M0GKN8_9ACTN</name>
<reference evidence="23 24" key="1">
    <citation type="submission" date="2018-10" db="EMBL/GenBank/DDBJ databases">
        <title>Tessaracoccus antarcticuss sp. nov., isolated from sediment.</title>
        <authorList>
            <person name="Zhou L.Y."/>
            <person name="Du Z.J."/>
        </authorList>
    </citation>
    <scope>NUCLEOTIDE SEQUENCE [LARGE SCALE GENOMIC DNA]</scope>
    <source>
        <strain evidence="23 24">JDX10</strain>
    </source>
</reference>
<evidence type="ECO:0000256" key="11">
    <source>
        <dbReference type="ARBA" id="ARBA00022842"/>
    </source>
</evidence>
<keyword evidence="24" id="KW-1185">Reference proteome</keyword>
<keyword evidence="12 20" id="KW-0133">Cell shape</keyword>
<comment type="pathway">
    <text evidence="3 20">Nucleotide-sugar biosynthesis; UDP-N-acetyl-alpha-D-glucosamine biosynthesis; UDP-N-acetyl-alpha-D-glucosamine from N-acetyl-alpha-D-glucosamine 1-phosphate: step 1/1.</text>
</comment>
<dbReference type="PANTHER" id="PTHR43584">
    <property type="entry name" value="NUCLEOTIDYL TRANSFERASE"/>
    <property type="match status" value="1"/>
</dbReference>
<dbReference type="GO" id="GO:0005737">
    <property type="term" value="C:cytoplasm"/>
    <property type="evidence" value="ECO:0007669"/>
    <property type="project" value="UniProtKB-SubCell"/>
</dbReference>
<dbReference type="AlphaFoldDB" id="A0A3M0GKN8"/>
<evidence type="ECO:0000256" key="6">
    <source>
        <dbReference type="ARBA" id="ARBA00022490"/>
    </source>
</evidence>
<dbReference type="InterPro" id="IPR018357">
    <property type="entry name" value="Hexapep_transf_CS"/>
</dbReference>
<keyword evidence="14 20" id="KW-0511">Multifunctional enzyme</keyword>
<comment type="catalytic activity">
    <reaction evidence="17 20">
        <text>alpha-D-glucosamine 1-phosphate + acetyl-CoA = N-acetyl-alpha-D-glucosamine 1-phosphate + CoA + H(+)</text>
        <dbReference type="Rhea" id="RHEA:13725"/>
        <dbReference type="ChEBI" id="CHEBI:15378"/>
        <dbReference type="ChEBI" id="CHEBI:57287"/>
        <dbReference type="ChEBI" id="CHEBI:57288"/>
        <dbReference type="ChEBI" id="CHEBI:57776"/>
        <dbReference type="ChEBI" id="CHEBI:58516"/>
        <dbReference type="EC" id="2.3.1.157"/>
    </reaction>
</comment>
<evidence type="ECO:0000313" key="23">
    <source>
        <dbReference type="EMBL" id="RMB62173.1"/>
    </source>
</evidence>
<dbReference type="EC" id="2.7.7.23" evidence="20"/>
<dbReference type="InterPro" id="IPR001451">
    <property type="entry name" value="Hexapep"/>
</dbReference>
<comment type="similarity">
    <text evidence="5 20">In the N-terminal section; belongs to the N-acetylglucosamine-1-phosphate uridyltransferase family.</text>
</comment>
<evidence type="ECO:0000256" key="9">
    <source>
        <dbReference type="ARBA" id="ARBA00022723"/>
    </source>
</evidence>
<feature type="binding site" evidence="20">
    <location>
        <position position="345"/>
    </location>
    <ligand>
        <name>UDP-N-acetyl-alpha-D-glucosamine</name>
        <dbReference type="ChEBI" id="CHEBI:57705"/>
    </ligand>
</feature>
<feature type="binding site" evidence="20">
    <location>
        <position position="182"/>
    </location>
    <ligand>
        <name>UDP-N-acetyl-alpha-D-glucosamine</name>
        <dbReference type="ChEBI" id="CHEBI:57705"/>
    </ligand>
</feature>
<evidence type="ECO:0000256" key="7">
    <source>
        <dbReference type="ARBA" id="ARBA00022679"/>
    </source>
</evidence>
<evidence type="ECO:0000256" key="21">
    <source>
        <dbReference type="SAM" id="MobiDB-lite"/>
    </source>
</evidence>
<evidence type="ECO:0000256" key="8">
    <source>
        <dbReference type="ARBA" id="ARBA00022695"/>
    </source>
</evidence>
<dbReference type="EC" id="2.3.1.157" evidence="20"/>
<dbReference type="InterPro" id="IPR005835">
    <property type="entry name" value="NTP_transferase_dom"/>
</dbReference>
<feature type="binding site" evidence="20">
    <location>
        <position position="167"/>
    </location>
    <ligand>
        <name>UDP-N-acetyl-alpha-D-glucosamine</name>
        <dbReference type="ChEBI" id="CHEBI:57705"/>
    </ligand>
</feature>
<dbReference type="NCBIfam" id="TIGR01173">
    <property type="entry name" value="glmU"/>
    <property type="match status" value="1"/>
</dbReference>
<keyword evidence="8 20" id="KW-0548">Nucleotidyltransferase</keyword>
<comment type="pathway">
    <text evidence="20">Bacterial outer membrane biogenesis; LPS lipid A biosynthesis.</text>
</comment>
<feature type="binding site" evidence="20">
    <location>
        <position position="417"/>
    </location>
    <ligand>
        <name>acetyl-CoA</name>
        <dbReference type="ChEBI" id="CHEBI:57288"/>
    </ligand>
</feature>
<feature type="binding site" evidence="20">
    <location>
        <position position="392"/>
    </location>
    <ligand>
        <name>acetyl-CoA</name>
        <dbReference type="ChEBI" id="CHEBI:57288"/>
    </ligand>
</feature>
<feature type="region of interest" description="Pyrophosphorylase" evidence="20">
    <location>
        <begin position="1"/>
        <end position="242"/>
    </location>
</feature>
<dbReference type="Proteomes" id="UP000275256">
    <property type="component" value="Unassembled WGS sequence"/>
</dbReference>
<dbReference type="InterPro" id="IPR011004">
    <property type="entry name" value="Trimer_LpxA-like_sf"/>
</dbReference>
<comment type="subunit">
    <text evidence="20">Homotrimer.</text>
</comment>
<keyword evidence="9 20" id="KW-0479">Metal-binding</keyword>
<evidence type="ECO:0000256" key="16">
    <source>
        <dbReference type="ARBA" id="ARBA00023316"/>
    </source>
</evidence>
<feature type="binding site" evidence="20">
    <location>
        <position position="389"/>
    </location>
    <ligand>
        <name>UDP-N-acetyl-alpha-D-glucosamine</name>
        <dbReference type="ChEBI" id="CHEBI:57705"/>
    </ligand>
</feature>
<evidence type="ECO:0000259" key="22">
    <source>
        <dbReference type="Pfam" id="PF00483"/>
    </source>
</evidence>
<dbReference type="GO" id="GO:0016020">
    <property type="term" value="C:membrane"/>
    <property type="evidence" value="ECO:0007669"/>
    <property type="project" value="GOC"/>
</dbReference>
<keyword evidence="15 20" id="KW-0012">Acyltransferase</keyword>
<comment type="similarity">
    <text evidence="4 20">In the C-terminal section; belongs to the transferase hexapeptide repeat family.</text>
</comment>
<evidence type="ECO:0000256" key="12">
    <source>
        <dbReference type="ARBA" id="ARBA00022960"/>
    </source>
</evidence>
<comment type="subcellular location">
    <subcellularLocation>
        <location evidence="1 20">Cytoplasm</location>
    </subcellularLocation>
</comment>
<feature type="binding site" evidence="20">
    <location>
        <begin position="19"/>
        <end position="22"/>
    </location>
    <ligand>
        <name>UDP-N-acetyl-alpha-D-glucosamine</name>
        <dbReference type="ChEBI" id="CHEBI:57705"/>
    </ligand>
</feature>
<proteinExistence type="inferred from homology"/>
<dbReference type="Pfam" id="PF00483">
    <property type="entry name" value="NTP_transferase"/>
    <property type="match status" value="1"/>
</dbReference>
<comment type="function">
    <text evidence="19 20">Catalyzes the last two sequential reactions in the de novo biosynthetic pathway for UDP-N-acetylglucosamine (UDP-GlcNAc). The C-terminal domain catalyzes the transfer of acetyl group from acetyl coenzyme A to glucosamine-1-phosphate (GlcN-1-P) to produce N-acetylglucosamine-1-phosphate (GlcNAc-1-P), which is converted into UDP-GlcNAc by the transfer of uridine 5-monophosphate (from uridine 5-triphosphate), a reaction catalyzed by the N-terminal domain.</text>
</comment>
<dbReference type="InterPro" id="IPR038009">
    <property type="entry name" value="GlmU_C_LbH"/>
</dbReference>
<evidence type="ECO:0000313" key="24">
    <source>
        <dbReference type="Proteomes" id="UP000275256"/>
    </source>
</evidence>
<feature type="binding site" evidence="20">
    <location>
        <position position="33"/>
    </location>
    <ligand>
        <name>UDP-N-acetyl-alpha-D-glucosamine</name>
        <dbReference type="ChEBI" id="CHEBI:57705"/>
    </ligand>
</feature>
<dbReference type="RefSeq" id="WP_121900723.1">
    <property type="nucleotide sequence ID" value="NZ_REFW01000001.1"/>
</dbReference>
<dbReference type="EMBL" id="REFW01000001">
    <property type="protein sequence ID" value="RMB62173.1"/>
    <property type="molecule type" value="Genomic_DNA"/>
</dbReference>
<keyword evidence="10 20" id="KW-0677">Repeat</keyword>
<feature type="binding site" evidence="20">
    <location>
        <position position="153"/>
    </location>
    <ligand>
        <name>UDP-N-acetyl-alpha-D-glucosamine</name>
        <dbReference type="ChEBI" id="CHEBI:57705"/>
    </ligand>
</feature>
<feature type="binding site" evidence="20">
    <location>
        <position position="363"/>
    </location>
    <ligand>
        <name>UDP-N-acetyl-alpha-D-glucosamine</name>
        <dbReference type="ChEBI" id="CHEBI:57705"/>
    </ligand>
</feature>
<sequence length="495" mass="51680">MTAENLENDLGPVSAVIVLAAGGGSRMKSAKSKLLHEISGKTMLHYAVSAGAALNPDHLVVVVGKYREQVIEHLGQLSTSVTTALQEEQLGTGHAVLCGLAQLGELSGEVVVTYGDVPMLTGDTLRRLVAVHRANRNCATVLTAHVEDPTGYGRIVRDGDRVVGIVEHRDANPEQRDINEINSGIYVFDVETLRAGLAGLGTDNAQGEQYLTDVVESAHQRGDRVGALVTDDIWQTEGVNDRIQLARINAEMNRRILDSWMLAGVTIIDPGSTFIDVDVDLSRDVVLLPGTILQGATTIREGATIGPDTSLRDVEVGAGAEVVRTHGSLAIIGDGAHVGPFSYLRPGTQLGRNGKIGAFVETKNAVIGEGSKVPHLTYCGDAILDDGVNIGAGTIFANYDGVNKSPTHVGKGAFVGSNSVLVAPVDIAPGAFVAAGSAVTEDVPAGGLAIARGRQHTVEGWVAKRRPGSKADTAAGAHDGSIHPAVAESRSQQKG</sequence>
<feature type="domain" description="Nucleotidyl transferase" evidence="22">
    <location>
        <begin position="16"/>
        <end position="235"/>
    </location>
</feature>
<feature type="binding site" evidence="20">
    <location>
        <position position="240"/>
    </location>
    <ligand>
        <name>Mg(2+)</name>
        <dbReference type="ChEBI" id="CHEBI:18420"/>
    </ligand>
</feature>
<dbReference type="SUPFAM" id="SSF53448">
    <property type="entry name" value="Nucleotide-diphospho-sugar transferases"/>
    <property type="match status" value="1"/>
</dbReference>
<dbReference type="CDD" id="cd02540">
    <property type="entry name" value="GT2_GlmU_N_bac"/>
    <property type="match status" value="1"/>
</dbReference>
<dbReference type="CDD" id="cd03353">
    <property type="entry name" value="LbH_GlmU_C"/>
    <property type="match status" value="1"/>
</dbReference>
<feature type="binding site" evidence="20">
    <location>
        <position position="452"/>
    </location>
    <ligand>
        <name>acetyl-CoA</name>
        <dbReference type="ChEBI" id="CHEBI:57288"/>
    </ligand>
</feature>
<dbReference type="GO" id="GO:0071555">
    <property type="term" value="P:cell wall organization"/>
    <property type="evidence" value="ECO:0007669"/>
    <property type="project" value="UniProtKB-KW"/>
</dbReference>
<dbReference type="GO" id="GO:0019134">
    <property type="term" value="F:glucosamine-1-phosphate N-acetyltransferase activity"/>
    <property type="evidence" value="ECO:0007669"/>
    <property type="project" value="UniProtKB-UniRule"/>
</dbReference>
<feature type="binding site" evidence="20">
    <location>
        <begin position="398"/>
        <end position="399"/>
    </location>
    <ligand>
        <name>acetyl-CoA</name>
        <dbReference type="ChEBI" id="CHEBI:57288"/>
    </ligand>
</feature>
<dbReference type="Gene3D" id="3.90.550.10">
    <property type="entry name" value="Spore Coat Polysaccharide Biosynthesis Protein SpsA, Chain A"/>
    <property type="match status" value="1"/>
</dbReference>
<dbReference type="GO" id="GO:0009245">
    <property type="term" value="P:lipid A biosynthetic process"/>
    <property type="evidence" value="ECO:0007669"/>
    <property type="project" value="UniProtKB-UniRule"/>
</dbReference>
<evidence type="ECO:0000256" key="19">
    <source>
        <dbReference type="ARBA" id="ARBA00049628"/>
    </source>
</evidence>
<dbReference type="OrthoDB" id="9775031at2"/>
<feature type="region of interest" description="Linker" evidence="20">
    <location>
        <begin position="243"/>
        <end position="263"/>
    </location>
</feature>
<evidence type="ECO:0000256" key="15">
    <source>
        <dbReference type="ARBA" id="ARBA00023315"/>
    </source>
</evidence>
<organism evidence="23 24">
    <name type="scientific">Tessaracoccus antarcticus</name>
    <dbReference type="NCBI Taxonomy" id="2479848"/>
    <lineage>
        <taxon>Bacteria</taxon>
        <taxon>Bacillati</taxon>
        <taxon>Actinomycetota</taxon>
        <taxon>Actinomycetes</taxon>
        <taxon>Propionibacteriales</taxon>
        <taxon>Propionibacteriaceae</taxon>
        <taxon>Tessaracoccus</taxon>
    </lineage>
</organism>